<name>A0A4E9EXH3_BRUMA</name>
<accession>A0A5S6PWT0</accession>
<keyword evidence="4" id="KW-1185">Reference proteome</keyword>
<dbReference type="KEGG" id="bmy:BM_BM8787"/>
<dbReference type="CDD" id="cd14305">
    <property type="entry name" value="UBA_UBAC2"/>
    <property type="match status" value="1"/>
</dbReference>
<dbReference type="InterPro" id="IPR015940">
    <property type="entry name" value="UBA"/>
</dbReference>
<dbReference type="OrthoDB" id="272778at2759"/>
<feature type="transmembrane region" description="Helical" evidence="1">
    <location>
        <begin position="70"/>
        <end position="87"/>
    </location>
</feature>
<accession>A0A4E9EXH3</accession>
<dbReference type="AlphaFoldDB" id="A0A4E9EXH3"/>
<protein>
    <submittedName>
        <fullName evidence="3 5">UBA/TS-N domain containing protein</fullName>
    </submittedName>
</protein>
<evidence type="ECO:0000313" key="5">
    <source>
        <dbReference type="WBParaSite" id="Bm8787a.1"/>
    </source>
</evidence>
<dbReference type="Pfam" id="PF00627">
    <property type="entry name" value="UBA"/>
    <property type="match status" value="1"/>
</dbReference>
<dbReference type="Gene3D" id="1.10.8.10">
    <property type="entry name" value="DNA helicase RuvA subunit, C-terminal domain"/>
    <property type="match status" value="1"/>
</dbReference>
<feature type="transmembrane region" description="Helical" evidence="1">
    <location>
        <begin position="21"/>
        <end position="42"/>
    </location>
</feature>
<reference evidence="5" key="3">
    <citation type="submission" date="2019-12" db="UniProtKB">
        <authorList>
            <consortium name="WormBaseParasite"/>
        </authorList>
    </citation>
    <scope>IDENTIFICATION</scope>
</reference>
<dbReference type="Proteomes" id="UP000006672">
    <property type="component" value="Unassembled WGS sequence"/>
</dbReference>
<gene>
    <name evidence="3 5" type="primary">Bm8787</name>
    <name evidence="3" type="ORF">BM_BM8787</name>
</gene>
<feature type="transmembrane region" description="Helical" evidence="1">
    <location>
        <begin position="120"/>
        <end position="143"/>
    </location>
</feature>
<evidence type="ECO:0000313" key="3">
    <source>
        <dbReference type="EMBL" id="VIO88223.1"/>
    </source>
</evidence>
<reference evidence="3" key="2">
    <citation type="submission" date="2019-04" db="EMBL/GenBank/DDBJ databases">
        <authorList>
            <person name="Howe K."/>
            <person name="Paulini M."/>
            <person name="Williams G."/>
        </authorList>
    </citation>
    <scope>NUCLEOTIDE SEQUENCE [LARGE SCALE GENOMIC DNA]</scope>
    <source>
        <strain evidence="3">FR3</strain>
    </source>
</reference>
<dbReference type="CTD" id="6097529"/>
<dbReference type="STRING" id="6279.A0A5S6PWT0"/>
<evidence type="ECO:0000256" key="1">
    <source>
        <dbReference type="SAM" id="Phobius"/>
    </source>
</evidence>
<dbReference type="WBParaSite" id="Bm8787a.1">
    <property type="protein sequence ID" value="Bm8787a.1"/>
    <property type="gene ID" value="WBGene00229048"/>
</dbReference>
<dbReference type="InterPro" id="IPR009060">
    <property type="entry name" value="UBA-like_sf"/>
</dbReference>
<organism evidence="3">
    <name type="scientific">Brugia malayi</name>
    <name type="common">Filarial nematode worm</name>
    <dbReference type="NCBI Taxonomy" id="6279"/>
    <lineage>
        <taxon>Eukaryota</taxon>
        <taxon>Metazoa</taxon>
        <taxon>Ecdysozoa</taxon>
        <taxon>Nematoda</taxon>
        <taxon>Chromadorea</taxon>
        <taxon>Rhabditida</taxon>
        <taxon>Spirurina</taxon>
        <taxon>Spiruromorpha</taxon>
        <taxon>Filarioidea</taxon>
        <taxon>Onchocercidae</taxon>
        <taxon>Brugia</taxon>
    </lineage>
</organism>
<evidence type="ECO:0000313" key="4">
    <source>
        <dbReference type="Proteomes" id="UP000006672"/>
    </source>
</evidence>
<dbReference type="InterPro" id="IPR041928">
    <property type="entry name" value="UBA_UBAC2"/>
</dbReference>
<keyword evidence="1" id="KW-0472">Membrane</keyword>
<feature type="transmembrane region" description="Helical" evidence="1">
    <location>
        <begin position="149"/>
        <end position="167"/>
    </location>
</feature>
<feature type="transmembrane region" description="Helical" evidence="1">
    <location>
        <begin position="179"/>
        <end position="198"/>
    </location>
</feature>
<evidence type="ECO:0000259" key="2">
    <source>
        <dbReference type="PROSITE" id="PS50030"/>
    </source>
</evidence>
<dbReference type="SUPFAM" id="SSF46934">
    <property type="entry name" value="UBA-like"/>
    <property type="match status" value="1"/>
</dbReference>
<dbReference type="RefSeq" id="XP_042930707.1">
    <property type="nucleotide sequence ID" value="XM_043074773.1"/>
</dbReference>
<dbReference type="SMART" id="SM00165">
    <property type="entry name" value="UBA"/>
    <property type="match status" value="1"/>
</dbReference>
<proteinExistence type="predicted"/>
<dbReference type="PROSITE" id="PS50030">
    <property type="entry name" value="UBA"/>
    <property type="match status" value="1"/>
</dbReference>
<dbReference type="EMBL" id="CAAKNF010000196">
    <property type="protein sequence ID" value="VIO88223.1"/>
    <property type="molecule type" value="Genomic_DNA"/>
</dbReference>
<keyword evidence="1" id="KW-0812">Transmembrane</keyword>
<keyword evidence="1" id="KW-1133">Transmembrane helix</keyword>
<feature type="domain" description="UBA" evidence="2">
    <location>
        <begin position="321"/>
        <end position="362"/>
    </location>
</feature>
<sequence length="364" mass="41785">MFQARRGQYQMQNQDLFRHAPITKAWLLMTLFNSVVCMYLSINDFDSWIAPSLGNIISIKGVLQIIPSKFIFQNPSSLVSGLILLYYGRLVERRFGSCKFMVTYQTMILHIYLSEIRKNFILFNFLHATSMEIIIYFILSWFYDYIPSTMYFVIGPYDLLTALYLTYVKEIPLVPYASILGLSLSAHSFPFIMFIQLFTLSKPVVIACTAGALSVFLCPEFSTKFNFLPSSLVRLFRSTSNPIGWLFQKFAECGEFGREGSVLPVAATIERQRIDILDNYERRLMFGQMQRVYSSERTRPSDNQLHFLSRLLGRASSDGAPSNEDQVRQLVDMGLGSREDVREALQRCGNDASEAANLLLHNRR</sequence>
<reference evidence="4" key="1">
    <citation type="journal article" date="2007" name="Science">
        <title>Draft genome of the filarial nematode parasite Brugia malayi.</title>
        <authorList>
            <person name="Ghedin E."/>
            <person name="Wang S."/>
            <person name="Spiro D."/>
            <person name="Caler E."/>
            <person name="Zhao Q."/>
            <person name="Crabtree J."/>
            <person name="Allen J.E."/>
            <person name="Delcher A.L."/>
            <person name="Guiliano D.B."/>
            <person name="Miranda-Saavedra D."/>
            <person name="Angiuoli S.V."/>
            <person name="Creasy T."/>
            <person name="Amedeo P."/>
            <person name="Haas B."/>
            <person name="El-Sayed N.M."/>
            <person name="Wortman J.R."/>
            <person name="Feldblyum T."/>
            <person name="Tallon L."/>
            <person name="Schatz M."/>
            <person name="Shumway M."/>
            <person name="Koo H."/>
            <person name="Salzberg S.L."/>
            <person name="Schobel S."/>
            <person name="Pertea M."/>
            <person name="Pop M."/>
            <person name="White O."/>
            <person name="Barton G.J."/>
            <person name="Carlow C.K."/>
            <person name="Crawford M.J."/>
            <person name="Daub J."/>
            <person name="Dimmic M.W."/>
            <person name="Estes C.F."/>
            <person name="Foster J.M."/>
            <person name="Ganatra M."/>
            <person name="Gregory W.F."/>
            <person name="Johnson N.M."/>
            <person name="Jin J."/>
            <person name="Komuniecki R."/>
            <person name="Korf I."/>
            <person name="Kumar S."/>
            <person name="Laney S."/>
            <person name="Li B.W."/>
            <person name="Li W."/>
            <person name="Lindblom T.H."/>
            <person name="Lustigman S."/>
            <person name="Ma D."/>
            <person name="Maina C.V."/>
            <person name="Martin D.M."/>
            <person name="McCarter J.P."/>
            <person name="McReynolds L."/>
            <person name="Mitreva M."/>
            <person name="Nutman T.B."/>
            <person name="Parkinson J."/>
            <person name="Peregrin-Alvarez J.M."/>
            <person name="Poole C."/>
            <person name="Ren Q."/>
            <person name="Saunders L."/>
            <person name="Sluder A.E."/>
            <person name="Smith K."/>
            <person name="Stanke M."/>
            <person name="Unnasch T.R."/>
            <person name="Ware J."/>
            <person name="Wei A.D."/>
            <person name="Weil G."/>
            <person name="Williams D.J."/>
            <person name="Zhang Y."/>
            <person name="Williams S.A."/>
            <person name="Fraser-Liggett C."/>
            <person name="Slatko B."/>
            <person name="Blaxter M.L."/>
            <person name="Scott A.L."/>
        </authorList>
    </citation>
    <scope>NUCLEOTIDE SEQUENCE</scope>
    <source>
        <strain evidence="4">FR3</strain>
    </source>
</reference>
<dbReference type="GeneID" id="6097529"/>